<dbReference type="CDD" id="cd00158">
    <property type="entry name" value="RHOD"/>
    <property type="match status" value="1"/>
</dbReference>
<dbReference type="InterPro" id="IPR021309">
    <property type="entry name" value="YgaP-like_TM"/>
</dbReference>
<accession>A0A266Q3S5</accession>
<name>A0A266Q3S5_9GAMM</name>
<protein>
    <recommendedName>
        <fullName evidence="2">Rhodanese domain-containing protein</fullName>
    </recommendedName>
</protein>
<evidence type="ECO:0000313" key="3">
    <source>
        <dbReference type="EMBL" id="OZY84492.1"/>
    </source>
</evidence>
<evidence type="ECO:0000259" key="2">
    <source>
        <dbReference type="PROSITE" id="PS50206"/>
    </source>
</evidence>
<dbReference type="SMART" id="SM00450">
    <property type="entry name" value="RHOD"/>
    <property type="match status" value="1"/>
</dbReference>
<dbReference type="EMBL" id="NHNI01000002">
    <property type="protein sequence ID" value="OZY84492.1"/>
    <property type="molecule type" value="Genomic_DNA"/>
</dbReference>
<evidence type="ECO:0000313" key="4">
    <source>
        <dbReference type="Proteomes" id="UP000216101"/>
    </source>
</evidence>
<proteinExistence type="predicted"/>
<keyword evidence="1" id="KW-0812">Transmembrane</keyword>
<dbReference type="PANTHER" id="PTHR44086">
    <property type="entry name" value="THIOSULFATE SULFURTRANSFERASE RDL2, MITOCHONDRIAL-RELATED"/>
    <property type="match status" value="1"/>
</dbReference>
<dbReference type="InterPro" id="IPR001763">
    <property type="entry name" value="Rhodanese-like_dom"/>
</dbReference>
<feature type="domain" description="Rhodanese" evidence="2">
    <location>
        <begin position="15"/>
        <end position="109"/>
    </location>
</feature>
<dbReference type="Pfam" id="PF11127">
    <property type="entry name" value="YgaP-like_TM"/>
    <property type="match status" value="1"/>
</dbReference>
<dbReference type="Gene3D" id="6.10.140.1340">
    <property type="match status" value="1"/>
</dbReference>
<dbReference type="STRING" id="1209072.GCA_000766945_04053"/>
<keyword evidence="1" id="KW-0472">Membrane</keyword>
<gene>
    <name evidence="3" type="ORF">CBP51_14920</name>
</gene>
<dbReference type="InterPro" id="IPR036873">
    <property type="entry name" value="Rhodanese-like_dom_sf"/>
</dbReference>
<dbReference type="PROSITE" id="PS50206">
    <property type="entry name" value="RHODANESE_3"/>
    <property type="match status" value="1"/>
</dbReference>
<dbReference type="Pfam" id="PF00581">
    <property type="entry name" value="Rhodanese"/>
    <property type="match status" value="1"/>
</dbReference>
<keyword evidence="1" id="KW-1133">Transmembrane helix</keyword>
<evidence type="ECO:0000256" key="1">
    <source>
        <dbReference type="SAM" id="Phobius"/>
    </source>
</evidence>
<comment type="caution">
    <text evidence="3">The sequence shown here is derived from an EMBL/GenBank/DDBJ whole genome shotgun (WGS) entry which is preliminary data.</text>
</comment>
<sequence>MSHKRIHPIDLMANKTADICILDVRTAAEVKAASLPDCLHIPLHELTAERLQSEIAAKGKNGAQIFLLCQAGRRAEMAAEQLQGKFNAELVIIEGGMNAVKQSNIPLAEQGKNVIPLERQIRIVAGLLVITGAALGTWVNPAFYGLSAFVGAGLVFAGVTDICAMGMLIAKAPWNK</sequence>
<feature type="transmembrane region" description="Helical" evidence="1">
    <location>
        <begin position="145"/>
        <end position="170"/>
    </location>
</feature>
<organism evidence="3 4">
    <name type="scientific">Cellvibrio mixtus</name>
    <dbReference type="NCBI Taxonomy" id="39650"/>
    <lineage>
        <taxon>Bacteria</taxon>
        <taxon>Pseudomonadati</taxon>
        <taxon>Pseudomonadota</taxon>
        <taxon>Gammaproteobacteria</taxon>
        <taxon>Cellvibrionales</taxon>
        <taxon>Cellvibrionaceae</taxon>
        <taxon>Cellvibrio</taxon>
    </lineage>
</organism>
<dbReference type="AlphaFoldDB" id="A0A266Q3S5"/>
<dbReference type="GO" id="GO:0004792">
    <property type="term" value="F:thiosulfate-cyanide sulfurtransferase activity"/>
    <property type="evidence" value="ECO:0007669"/>
    <property type="project" value="TreeGrafter"/>
</dbReference>
<keyword evidence="4" id="KW-1185">Reference proteome</keyword>
<reference evidence="4" key="1">
    <citation type="submission" date="2017-05" db="EMBL/GenBank/DDBJ databases">
        <authorList>
            <person name="Barney B.M."/>
        </authorList>
    </citation>
    <scope>NUCLEOTIDE SEQUENCE [LARGE SCALE GENOMIC DNA]</scope>
    <source>
        <strain evidence="4">PSBB022</strain>
    </source>
</reference>
<dbReference type="PANTHER" id="PTHR44086:SF10">
    <property type="entry name" value="THIOSULFATE SULFURTRANSFERASE_RHODANESE-LIKE DOMAIN-CONTAINING PROTEIN 3"/>
    <property type="match status" value="1"/>
</dbReference>
<dbReference type="RefSeq" id="WP_094985539.1">
    <property type="nucleotide sequence ID" value="NZ_NHNI01000002.1"/>
</dbReference>
<dbReference type="Proteomes" id="UP000216101">
    <property type="component" value="Unassembled WGS sequence"/>
</dbReference>
<dbReference type="SUPFAM" id="SSF52821">
    <property type="entry name" value="Rhodanese/Cell cycle control phosphatase"/>
    <property type="match status" value="1"/>
</dbReference>
<feature type="transmembrane region" description="Helical" evidence="1">
    <location>
        <begin position="121"/>
        <end position="139"/>
    </location>
</feature>
<dbReference type="Gene3D" id="3.40.250.10">
    <property type="entry name" value="Rhodanese-like domain"/>
    <property type="match status" value="1"/>
</dbReference>